<dbReference type="WBParaSite" id="OFLC_0001016401-mRNA-1">
    <property type="protein sequence ID" value="OFLC_0001016401-mRNA-1"/>
    <property type="gene ID" value="OFLC_0001016401"/>
</dbReference>
<evidence type="ECO:0000313" key="4">
    <source>
        <dbReference type="WBParaSite" id="OFLC_0001016401-mRNA-1"/>
    </source>
</evidence>
<reference evidence="4" key="1">
    <citation type="submission" date="2016-06" db="UniProtKB">
        <authorList>
            <consortium name="WormBaseParasite"/>
        </authorList>
    </citation>
    <scope>IDENTIFICATION</scope>
</reference>
<reference evidence="2 3" key="2">
    <citation type="submission" date="2018-11" db="EMBL/GenBank/DDBJ databases">
        <authorList>
            <consortium name="Pathogen Informatics"/>
        </authorList>
    </citation>
    <scope>NUCLEOTIDE SEQUENCE [LARGE SCALE GENOMIC DNA]</scope>
</reference>
<evidence type="ECO:0000313" key="3">
    <source>
        <dbReference type="Proteomes" id="UP000267606"/>
    </source>
</evidence>
<name>A0A183HRQ3_9BILA</name>
<accession>A0A183HRQ3</accession>
<dbReference type="EMBL" id="UZAJ01013275">
    <property type="protein sequence ID" value="VDO66363.1"/>
    <property type="molecule type" value="Genomic_DNA"/>
</dbReference>
<evidence type="ECO:0000256" key="1">
    <source>
        <dbReference type="SAM" id="MobiDB-lite"/>
    </source>
</evidence>
<proteinExistence type="predicted"/>
<organism evidence="4">
    <name type="scientific">Onchocerca flexuosa</name>
    <dbReference type="NCBI Taxonomy" id="387005"/>
    <lineage>
        <taxon>Eukaryota</taxon>
        <taxon>Metazoa</taxon>
        <taxon>Ecdysozoa</taxon>
        <taxon>Nematoda</taxon>
        <taxon>Chromadorea</taxon>
        <taxon>Rhabditida</taxon>
        <taxon>Spirurina</taxon>
        <taxon>Spiruromorpha</taxon>
        <taxon>Filarioidea</taxon>
        <taxon>Onchocercidae</taxon>
        <taxon>Onchocerca</taxon>
    </lineage>
</organism>
<feature type="compositionally biased region" description="Low complexity" evidence="1">
    <location>
        <begin position="15"/>
        <end position="40"/>
    </location>
</feature>
<evidence type="ECO:0000313" key="2">
    <source>
        <dbReference type="EMBL" id="VDO66363.1"/>
    </source>
</evidence>
<dbReference type="Proteomes" id="UP000267606">
    <property type="component" value="Unassembled WGS sequence"/>
</dbReference>
<feature type="region of interest" description="Disordered" evidence="1">
    <location>
        <begin position="1"/>
        <end position="45"/>
    </location>
</feature>
<sequence length="83" mass="9059">MSEEEKDSAGHDPDPSTSKYSEESTSSRSSSRSKLSASPACLEEPRVQLKLASPLGGEPLTFMWPLREVSGYSEGQEILDVVR</sequence>
<dbReference type="AlphaFoldDB" id="A0A183HRQ3"/>
<dbReference type="STRING" id="387005.A0A183HRQ3"/>
<protein>
    <submittedName>
        <fullName evidence="4">SKI/DACH domain-containing protein 1</fullName>
    </submittedName>
</protein>
<keyword evidence="3" id="KW-1185">Reference proteome</keyword>
<gene>
    <name evidence="2" type="ORF">OFLC_LOCUS10167</name>
</gene>
<dbReference type="Gene3D" id="1.10.260.60">
    <property type="match status" value="1"/>
</dbReference>